<reference evidence="2 3" key="1">
    <citation type="submission" date="2023-08" db="EMBL/GenBank/DDBJ databases">
        <title>Genome sequencing of plant associated microbes to promote plant fitness in Sorghum bicolor and Oryza sativa.</title>
        <authorList>
            <person name="Coleman-Derr D."/>
        </authorList>
    </citation>
    <scope>NUCLEOTIDE SEQUENCE [LARGE SCALE GENOMIC DNA]</scope>
    <source>
        <strain evidence="2 3">SLBN-33</strain>
    </source>
</reference>
<dbReference type="Proteomes" id="UP001245184">
    <property type="component" value="Unassembled WGS sequence"/>
</dbReference>
<evidence type="ECO:0000256" key="1">
    <source>
        <dbReference type="SAM" id="Phobius"/>
    </source>
</evidence>
<dbReference type="EMBL" id="JAVIZN010000003">
    <property type="protein sequence ID" value="MDR6208165.1"/>
    <property type="molecule type" value="Genomic_DNA"/>
</dbReference>
<evidence type="ECO:0000313" key="2">
    <source>
        <dbReference type="EMBL" id="MDR6208165.1"/>
    </source>
</evidence>
<sequence>MNSFMLGVATVHALPVPFALMLFAVLSAAFNVFLGRHRVVSGVAFVLLLIALCTVNLVVGGAGLLLSLIAQGMNMLKHGGAEPAAPASD</sequence>
<evidence type="ECO:0008006" key="4">
    <source>
        <dbReference type="Google" id="ProtNLM"/>
    </source>
</evidence>
<keyword evidence="1" id="KW-1133">Transmembrane helix</keyword>
<name>A0ABD5CSF1_9BURK</name>
<protein>
    <recommendedName>
        <fullName evidence="4">Transmembrane protein</fullName>
    </recommendedName>
</protein>
<dbReference type="RefSeq" id="WP_310035638.1">
    <property type="nucleotide sequence ID" value="NZ_JAVIZN010000003.1"/>
</dbReference>
<accession>A0ABD5CSF1</accession>
<evidence type="ECO:0000313" key="3">
    <source>
        <dbReference type="Proteomes" id="UP001245184"/>
    </source>
</evidence>
<feature type="transmembrane region" description="Helical" evidence="1">
    <location>
        <begin position="46"/>
        <end position="70"/>
    </location>
</feature>
<keyword evidence="1" id="KW-0812">Transmembrane</keyword>
<comment type="caution">
    <text evidence="2">The sequence shown here is derived from an EMBL/GenBank/DDBJ whole genome shotgun (WGS) entry which is preliminary data.</text>
</comment>
<organism evidence="2 3">
    <name type="scientific">Paraburkholderia graminis</name>
    <dbReference type="NCBI Taxonomy" id="60548"/>
    <lineage>
        <taxon>Bacteria</taxon>
        <taxon>Pseudomonadati</taxon>
        <taxon>Pseudomonadota</taxon>
        <taxon>Betaproteobacteria</taxon>
        <taxon>Burkholderiales</taxon>
        <taxon>Burkholderiaceae</taxon>
        <taxon>Paraburkholderia</taxon>
    </lineage>
</organism>
<dbReference type="AlphaFoldDB" id="A0ABD5CSF1"/>
<gene>
    <name evidence="2" type="ORF">QF025_006966</name>
</gene>
<proteinExistence type="predicted"/>
<keyword evidence="1" id="KW-0472">Membrane</keyword>
<feature type="transmembrane region" description="Helical" evidence="1">
    <location>
        <begin position="12"/>
        <end position="34"/>
    </location>
</feature>